<dbReference type="PANTHER" id="PTHR36150:SF1">
    <property type="entry name" value="DNA GYRASE INHIBITOR YACG"/>
    <property type="match status" value="1"/>
</dbReference>
<dbReference type="InterPro" id="IPR005584">
    <property type="entry name" value="DNA_gyrase_inhibitor_YacG"/>
</dbReference>
<dbReference type="GeneID" id="77320306"/>
<evidence type="ECO:0000256" key="3">
    <source>
        <dbReference type="HAMAP-Rule" id="MF_00649"/>
    </source>
</evidence>
<evidence type="ECO:0000313" key="4">
    <source>
        <dbReference type="EMBL" id="MCW5322084.1"/>
    </source>
</evidence>
<evidence type="ECO:0000313" key="5">
    <source>
        <dbReference type="Proteomes" id="UP001208935"/>
    </source>
</evidence>
<accession>A0ABT3KVZ8</accession>
<proteinExistence type="inferred from homology"/>
<dbReference type="Proteomes" id="UP001208935">
    <property type="component" value="Unassembled WGS sequence"/>
</dbReference>
<comment type="subunit">
    <text evidence="3">Interacts with GyrB.</text>
</comment>
<feature type="binding site" evidence="3">
    <location>
        <position position="20"/>
    </location>
    <ligand>
        <name>Zn(2+)</name>
        <dbReference type="ChEBI" id="CHEBI:29105"/>
    </ligand>
</feature>
<dbReference type="EMBL" id="QZCW01000002">
    <property type="protein sequence ID" value="MCW5322084.1"/>
    <property type="molecule type" value="Genomic_DNA"/>
</dbReference>
<sequence>MAQRTRTPHTATPPARTVTCPGCGADSVYSAANAYRPFCSARCKQVDLGAWASEDFRVPAEAPPADAPHGDPRLQH</sequence>
<dbReference type="Gene3D" id="3.30.50.10">
    <property type="entry name" value="Erythroid Transcription Factor GATA-1, subunit A"/>
    <property type="match status" value="1"/>
</dbReference>
<dbReference type="HAMAP" id="MF_00649">
    <property type="entry name" value="DNA_gyrase_inhibitor_YacG"/>
    <property type="match status" value="1"/>
</dbReference>
<keyword evidence="2 3" id="KW-0862">Zinc</keyword>
<comment type="function">
    <text evidence="3">Inhibits all the catalytic activities of DNA gyrase by preventing its interaction with DNA. Acts by binding directly to the C-terminal domain of GyrB, which probably disrupts DNA binding by the gyrase.</text>
</comment>
<dbReference type="PANTHER" id="PTHR36150">
    <property type="entry name" value="DNA GYRASE INHIBITOR YACG"/>
    <property type="match status" value="1"/>
</dbReference>
<comment type="cofactor">
    <cofactor evidence="3">
        <name>Zn(2+)</name>
        <dbReference type="ChEBI" id="CHEBI:29105"/>
    </cofactor>
    <text evidence="3">Binds 1 zinc ion.</text>
</comment>
<reference evidence="5" key="1">
    <citation type="submission" date="2023-07" db="EMBL/GenBank/DDBJ databases">
        <title>Verminephrobacter genomes.</title>
        <authorList>
            <person name="Lund M.B."/>
        </authorList>
    </citation>
    <scope>NUCLEOTIDE SEQUENCE [LARGE SCALE GENOMIC DNA]</scope>
    <source>
        <strain evidence="5">AtM5-05</strain>
    </source>
</reference>
<keyword evidence="5" id="KW-1185">Reference proteome</keyword>
<gene>
    <name evidence="3 4" type="primary">yacG</name>
    <name evidence="4" type="ORF">D5039_13270</name>
</gene>
<protein>
    <recommendedName>
        <fullName evidence="3">DNA gyrase inhibitor YacG</fullName>
    </recommendedName>
</protein>
<comment type="similarity">
    <text evidence="3">Belongs to the DNA gyrase inhibitor YacG family.</text>
</comment>
<feature type="binding site" evidence="3">
    <location>
        <position position="43"/>
    </location>
    <ligand>
        <name>Zn(2+)</name>
        <dbReference type="ChEBI" id="CHEBI:29105"/>
    </ligand>
</feature>
<evidence type="ECO:0000256" key="2">
    <source>
        <dbReference type="ARBA" id="ARBA00022833"/>
    </source>
</evidence>
<dbReference type="RefSeq" id="WP_010100293.1">
    <property type="nucleotide sequence ID" value="NZ_QZCV01000002.1"/>
</dbReference>
<dbReference type="SUPFAM" id="SSF57716">
    <property type="entry name" value="Glucocorticoid receptor-like (DNA-binding domain)"/>
    <property type="match status" value="1"/>
</dbReference>
<evidence type="ECO:0000256" key="1">
    <source>
        <dbReference type="ARBA" id="ARBA00022723"/>
    </source>
</evidence>
<feature type="binding site" evidence="3">
    <location>
        <position position="39"/>
    </location>
    <ligand>
        <name>Zn(2+)</name>
        <dbReference type="ChEBI" id="CHEBI:29105"/>
    </ligand>
</feature>
<keyword evidence="1 3" id="KW-0479">Metal-binding</keyword>
<feature type="binding site" evidence="3">
    <location>
        <position position="23"/>
    </location>
    <ligand>
        <name>Zn(2+)</name>
        <dbReference type="ChEBI" id="CHEBI:29105"/>
    </ligand>
</feature>
<dbReference type="InterPro" id="IPR013088">
    <property type="entry name" value="Znf_NHR/GATA"/>
</dbReference>
<comment type="caution">
    <text evidence="4">The sequence shown here is derived from an EMBL/GenBank/DDBJ whole genome shotgun (WGS) entry which is preliminary data.</text>
</comment>
<name>A0ABT3KVZ8_9BURK</name>
<organism evidence="4 5">
    <name type="scientific">Verminephrobacter aporrectodeae subsp. tuberculatae</name>
    <dbReference type="NCBI Taxonomy" id="1110392"/>
    <lineage>
        <taxon>Bacteria</taxon>
        <taxon>Pseudomonadati</taxon>
        <taxon>Pseudomonadota</taxon>
        <taxon>Betaproteobacteria</taxon>
        <taxon>Burkholderiales</taxon>
        <taxon>Comamonadaceae</taxon>
        <taxon>Verminephrobacter</taxon>
    </lineage>
</organism>
<dbReference type="Pfam" id="PF03884">
    <property type="entry name" value="YacG"/>
    <property type="match status" value="1"/>
</dbReference>